<gene>
    <name evidence="3" type="ORF">FHU41_000169</name>
</gene>
<keyword evidence="2" id="KW-0472">Membrane</keyword>
<dbReference type="RefSeq" id="WP_343046209.1">
    <property type="nucleotide sequence ID" value="NZ_JACBYQ010000001.1"/>
</dbReference>
<feature type="transmembrane region" description="Helical" evidence="2">
    <location>
        <begin position="101"/>
        <end position="122"/>
    </location>
</feature>
<accession>A0A7Y9S3M8</accession>
<dbReference type="AlphaFoldDB" id="A0A7Y9S3M8"/>
<keyword evidence="2" id="KW-0812">Transmembrane</keyword>
<feature type="compositionally biased region" description="Polar residues" evidence="1">
    <location>
        <begin position="30"/>
        <end position="47"/>
    </location>
</feature>
<feature type="compositionally biased region" description="Basic and acidic residues" evidence="1">
    <location>
        <begin position="9"/>
        <end position="26"/>
    </location>
</feature>
<name>A0A7Y9S3M8_9MICC</name>
<protein>
    <submittedName>
        <fullName evidence="3">Uncharacterized protein</fullName>
    </submittedName>
</protein>
<proteinExistence type="predicted"/>
<keyword evidence="4" id="KW-1185">Reference proteome</keyword>
<sequence length="162" mass="17830">MSSNPEQPENPKEDEVWRDLVARLQEDSDQTLLGSQDSESPRGSTPRQRPGFEQFDPLNVRRIDSQPTNPEFSGPRDYSPSEDDEDFVPAEPASLSTVEPAIALAWVGAAGAPIALLCAAIFWRNAPLLAIIALILVFILAVGYLIYRLPGQRENDDDGARL</sequence>
<feature type="transmembrane region" description="Helical" evidence="2">
    <location>
        <begin position="128"/>
        <end position="147"/>
    </location>
</feature>
<feature type="region of interest" description="Disordered" evidence="1">
    <location>
        <begin position="1"/>
        <end position="92"/>
    </location>
</feature>
<evidence type="ECO:0000256" key="2">
    <source>
        <dbReference type="SAM" id="Phobius"/>
    </source>
</evidence>
<dbReference type="EMBL" id="JACBYQ010000001">
    <property type="protein sequence ID" value="NYE93948.1"/>
    <property type="molecule type" value="Genomic_DNA"/>
</dbReference>
<evidence type="ECO:0000256" key="1">
    <source>
        <dbReference type="SAM" id="MobiDB-lite"/>
    </source>
</evidence>
<dbReference type="Proteomes" id="UP000521748">
    <property type="component" value="Unassembled WGS sequence"/>
</dbReference>
<evidence type="ECO:0000313" key="3">
    <source>
        <dbReference type="EMBL" id="NYE93948.1"/>
    </source>
</evidence>
<keyword evidence="2" id="KW-1133">Transmembrane helix</keyword>
<evidence type="ECO:0000313" key="4">
    <source>
        <dbReference type="Proteomes" id="UP000521748"/>
    </source>
</evidence>
<reference evidence="3 4" key="1">
    <citation type="submission" date="2020-07" db="EMBL/GenBank/DDBJ databases">
        <title>Sequencing the genomes of 1000 actinobacteria strains.</title>
        <authorList>
            <person name="Klenk H.-P."/>
        </authorList>
    </citation>
    <scope>NUCLEOTIDE SEQUENCE [LARGE SCALE GENOMIC DNA]</scope>
    <source>
        <strain evidence="3 4">DSM 102047</strain>
    </source>
</reference>
<comment type="caution">
    <text evidence="3">The sequence shown here is derived from an EMBL/GenBank/DDBJ whole genome shotgun (WGS) entry which is preliminary data.</text>
</comment>
<organism evidence="3 4">
    <name type="scientific">Psychromicrobium silvestre</name>
    <dbReference type="NCBI Taxonomy" id="1645614"/>
    <lineage>
        <taxon>Bacteria</taxon>
        <taxon>Bacillati</taxon>
        <taxon>Actinomycetota</taxon>
        <taxon>Actinomycetes</taxon>
        <taxon>Micrococcales</taxon>
        <taxon>Micrococcaceae</taxon>
        <taxon>Psychromicrobium</taxon>
    </lineage>
</organism>